<keyword evidence="2" id="KW-0808">Transferase</keyword>
<feature type="domain" description="Glycosyltransferase 2-like" evidence="1">
    <location>
        <begin position="5"/>
        <end position="129"/>
    </location>
</feature>
<dbReference type="RefSeq" id="WP_052670381.1">
    <property type="nucleotide sequence ID" value="NZ_LN824141.1"/>
</dbReference>
<dbReference type="CDD" id="cd00761">
    <property type="entry name" value="Glyco_tranf_GTA_type"/>
    <property type="match status" value="1"/>
</dbReference>
<keyword evidence="3" id="KW-1185">Reference proteome</keyword>
<organism evidence="2 3">
    <name type="scientific">Defluviitoga tunisiensis</name>
    <dbReference type="NCBI Taxonomy" id="1006576"/>
    <lineage>
        <taxon>Bacteria</taxon>
        <taxon>Thermotogati</taxon>
        <taxon>Thermotogota</taxon>
        <taxon>Thermotogae</taxon>
        <taxon>Petrotogales</taxon>
        <taxon>Petrotogaceae</taxon>
        <taxon>Defluviitoga</taxon>
    </lineage>
</organism>
<dbReference type="SUPFAM" id="SSF53448">
    <property type="entry name" value="Nucleotide-diphospho-sugar transferases"/>
    <property type="match status" value="1"/>
</dbReference>
<name>A0A0C7NYJ2_DEFTU</name>
<sequence length="137" mass="15919">MSKISVIIPPYNVEKYVERTLRSLMAQTFKDFEVIIINDGSTDNTEKIIQEVLQNANFQWKLINQENQGVSAARNRGIIESKGGYVCFLDADDYYHPTFLEKMYNKAKEKNYDLVFCNFSYVDENGKTILEPKQSKK</sequence>
<protein>
    <submittedName>
        <fullName evidence="2">Glycosyl transferase</fullName>
    </submittedName>
</protein>
<dbReference type="InterPro" id="IPR001173">
    <property type="entry name" value="Glyco_trans_2-like"/>
</dbReference>
<dbReference type="EMBL" id="LN824141">
    <property type="protein sequence ID" value="CEP78298.1"/>
    <property type="molecule type" value="Genomic_DNA"/>
</dbReference>
<evidence type="ECO:0000259" key="1">
    <source>
        <dbReference type="Pfam" id="PF00535"/>
    </source>
</evidence>
<proteinExistence type="predicted"/>
<dbReference type="KEGG" id="dtn:DTL3_0994"/>
<dbReference type="AlphaFoldDB" id="A0A0C7NYJ2"/>
<gene>
    <name evidence="2" type="ORF">DTL3_0994</name>
</gene>
<evidence type="ECO:0000313" key="2">
    <source>
        <dbReference type="EMBL" id="CEP78298.1"/>
    </source>
</evidence>
<dbReference type="Proteomes" id="UP000032809">
    <property type="component" value="Chromosome I"/>
</dbReference>
<dbReference type="InterPro" id="IPR029044">
    <property type="entry name" value="Nucleotide-diphossugar_trans"/>
</dbReference>
<reference evidence="3" key="1">
    <citation type="submission" date="2014-11" db="EMBL/GenBank/DDBJ databases">
        <authorList>
            <person name="Wibberg D."/>
        </authorList>
    </citation>
    <scope>NUCLEOTIDE SEQUENCE [LARGE SCALE GENOMIC DNA]</scope>
    <source>
        <strain evidence="3">L3</strain>
    </source>
</reference>
<dbReference type="Gene3D" id="3.90.550.10">
    <property type="entry name" value="Spore Coat Polysaccharide Biosynthesis Protein SpsA, Chain A"/>
    <property type="match status" value="1"/>
</dbReference>
<dbReference type="HOGENOM" id="CLU_025996_22_1_0"/>
<dbReference type="STRING" id="1006576.DTL3_0994"/>
<dbReference type="GO" id="GO:0016758">
    <property type="term" value="F:hexosyltransferase activity"/>
    <property type="evidence" value="ECO:0007669"/>
    <property type="project" value="UniProtKB-ARBA"/>
</dbReference>
<accession>A0A0C7NYJ2</accession>
<dbReference type="OrthoDB" id="9785185at2"/>
<dbReference type="PANTHER" id="PTHR22916:SF3">
    <property type="entry name" value="UDP-GLCNAC:BETAGAL BETA-1,3-N-ACETYLGLUCOSAMINYLTRANSFERASE-LIKE PROTEIN 1"/>
    <property type="match status" value="1"/>
</dbReference>
<dbReference type="PANTHER" id="PTHR22916">
    <property type="entry name" value="GLYCOSYLTRANSFERASE"/>
    <property type="match status" value="1"/>
</dbReference>
<evidence type="ECO:0000313" key="3">
    <source>
        <dbReference type="Proteomes" id="UP000032809"/>
    </source>
</evidence>
<dbReference type="Pfam" id="PF00535">
    <property type="entry name" value="Glycos_transf_2"/>
    <property type="match status" value="1"/>
</dbReference>